<sequence>MQFNPSKIYDAQQEAERLELTRILEQQLLQPHFQPIINLETGALLGYEALIRGPEGSLLQRPVALFGAALRQGLQLELERLCRQRSLEVFAEMDSDATLFLNVSAAWLASPEHQPGFTVDLLRRLGIPVAQIVIELSEQHPFDANGLTRRAVEHYRSMGFRIAIDDLGTGYSDLKLWSELQPEYVKIDQHFIRDLDRDPVKREFVRSIGQIGRALGCQVLAEGIEQMSELRTLQALDIPCGQGYLLGYPEATPAPALTPYQVRPALYQRSGQAFRRALTAMLPRRGWPVL</sequence>
<gene>
    <name evidence="2" type="ORF">GCM10009104_25260</name>
</gene>
<accession>A0ABP3TES0</accession>
<proteinExistence type="predicted"/>
<dbReference type="PANTHER" id="PTHR33121:SF76">
    <property type="entry name" value="SIGNALING PROTEIN"/>
    <property type="match status" value="1"/>
</dbReference>
<dbReference type="PROSITE" id="PS50883">
    <property type="entry name" value="EAL"/>
    <property type="match status" value="1"/>
</dbReference>
<dbReference type="SUPFAM" id="SSF141868">
    <property type="entry name" value="EAL domain-like"/>
    <property type="match status" value="1"/>
</dbReference>
<evidence type="ECO:0000313" key="3">
    <source>
        <dbReference type="Proteomes" id="UP001499915"/>
    </source>
</evidence>
<keyword evidence="3" id="KW-1185">Reference proteome</keyword>
<dbReference type="CDD" id="cd01948">
    <property type="entry name" value="EAL"/>
    <property type="match status" value="1"/>
</dbReference>
<comment type="caution">
    <text evidence="2">The sequence shown here is derived from an EMBL/GenBank/DDBJ whole genome shotgun (WGS) entry which is preliminary data.</text>
</comment>
<protein>
    <recommendedName>
        <fullName evidence="1">EAL domain-containing protein</fullName>
    </recommendedName>
</protein>
<dbReference type="SMART" id="SM00052">
    <property type="entry name" value="EAL"/>
    <property type="match status" value="1"/>
</dbReference>
<evidence type="ECO:0000313" key="2">
    <source>
        <dbReference type="EMBL" id="GAA0696232.1"/>
    </source>
</evidence>
<dbReference type="Proteomes" id="UP001499915">
    <property type="component" value="Unassembled WGS sequence"/>
</dbReference>
<dbReference type="Gene3D" id="3.20.20.450">
    <property type="entry name" value="EAL domain"/>
    <property type="match status" value="1"/>
</dbReference>
<name>A0ABP3TES0_9GAMM</name>
<feature type="domain" description="EAL" evidence="1">
    <location>
        <begin position="13"/>
        <end position="263"/>
    </location>
</feature>
<dbReference type="InterPro" id="IPR001633">
    <property type="entry name" value="EAL_dom"/>
</dbReference>
<dbReference type="Pfam" id="PF00563">
    <property type="entry name" value="EAL"/>
    <property type="match status" value="1"/>
</dbReference>
<evidence type="ECO:0000259" key="1">
    <source>
        <dbReference type="PROSITE" id="PS50883"/>
    </source>
</evidence>
<dbReference type="EMBL" id="BAAAET010000003">
    <property type="protein sequence ID" value="GAA0696232.1"/>
    <property type="molecule type" value="Genomic_DNA"/>
</dbReference>
<dbReference type="RefSeq" id="WP_343806476.1">
    <property type="nucleotide sequence ID" value="NZ_BAAAET010000003.1"/>
</dbReference>
<reference evidence="3" key="1">
    <citation type="journal article" date="2019" name="Int. J. Syst. Evol. Microbiol.">
        <title>The Global Catalogue of Microorganisms (GCM) 10K type strain sequencing project: providing services to taxonomists for standard genome sequencing and annotation.</title>
        <authorList>
            <consortium name="The Broad Institute Genomics Platform"/>
            <consortium name="The Broad Institute Genome Sequencing Center for Infectious Disease"/>
            <person name="Wu L."/>
            <person name="Ma J."/>
        </authorList>
    </citation>
    <scope>NUCLEOTIDE SEQUENCE [LARGE SCALE GENOMIC DNA]</scope>
    <source>
        <strain evidence="3">JCM 15134</strain>
    </source>
</reference>
<organism evidence="2 3">
    <name type="scientific">Marinobacterium maritimum</name>
    <dbReference type="NCBI Taxonomy" id="500162"/>
    <lineage>
        <taxon>Bacteria</taxon>
        <taxon>Pseudomonadati</taxon>
        <taxon>Pseudomonadota</taxon>
        <taxon>Gammaproteobacteria</taxon>
        <taxon>Oceanospirillales</taxon>
        <taxon>Oceanospirillaceae</taxon>
        <taxon>Marinobacterium</taxon>
    </lineage>
</organism>
<dbReference type="PANTHER" id="PTHR33121">
    <property type="entry name" value="CYCLIC DI-GMP PHOSPHODIESTERASE PDEF"/>
    <property type="match status" value="1"/>
</dbReference>
<dbReference type="InterPro" id="IPR035919">
    <property type="entry name" value="EAL_sf"/>
</dbReference>
<dbReference type="InterPro" id="IPR050706">
    <property type="entry name" value="Cyclic-di-GMP_PDE-like"/>
</dbReference>